<gene>
    <name evidence="8" type="ORF">FJZ00_07745</name>
</gene>
<dbReference type="InterPro" id="IPR016032">
    <property type="entry name" value="Sig_transdc_resp-reg_C-effctor"/>
</dbReference>
<dbReference type="PROSITE" id="PS50043">
    <property type="entry name" value="HTH_LUXR_2"/>
    <property type="match status" value="1"/>
</dbReference>
<name>A0A938BNE2_9BACT</name>
<keyword evidence="4" id="KW-0804">Transcription</keyword>
<keyword evidence="3" id="KW-0238">DNA-binding</keyword>
<dbReference type="Pfam" id="PF00196">
    <property type="entry name" value="GerE"/>
    <property type="match status" value="1"/>
</dbReference>
<dbReference type="PROSITE" id="PS50110">
    <property type="entry name" value="RESPONSE_REGULATORY"/>
    <property type="match status" value="1"/>
</dbReference>
<dbReference type="SMART" id="SM00448">
    <property type="entry name" value="REC"/>
    <property type="match status" value="1"/>
</dbReference>
<dbReference type="PANTHER" id="PTHR43214">
    <property type="entry name" value="TWO-COMPONENT RESPONSE REGULATOR"/>
    <property type="match status" value="1"/>
</dbReference>
<dbReference type="GO" id="GO:0003677">
    <property type="term" value="F:DNA binding"/>
    <property type="evidence" value="ECO:0007669"/>
    <property type="project" value="UniProtKB-KW"/>
</dbReference>
<accession>A0A938BNE2</accession>
<dbReference type="InterPro" id="IPR001789">
    <property type="entry name" value="Sig_transdc_resp-reg_receiver"/>
</dbReference>
<organism evidence="8 9">
    <name type="scientific">Candidatus Tanganyikabacteria bacterium</name>
    <dbReference type="NCBI Taxonomy" id="2961651"/>
    <lineage>
        <taxon>Bacteria</taxon>
        <taxon>Bacillati</taxon>
        <taxon>Candidatus Sericytochromatia</taxon>
        <taxon>Candidatus Tanganyikabacteria</taxon>
    </lineage>
</organism>
<evidence type="ECO:0000256" key="5">
    <source>
        <dbReference type="PROSITE-ProRule" id="PRU00169"/>
    </source>
</evidence>
<evidence type="ECO:0000256" key="2">
    <source>
        <dbReference type="ARBA" id="ARBA00023015"/>
    </source>
</evidence>
<evidence type="ECO:0000256" key="4">
    <source>
        <dbReference type="ARBA" id="ARBA00023163"/>
    </source>
</evidence>
<evidence type="ECO:0000313" key="8">
    <source>
        <dbReference type="EMBL" id="MBM3275030.1"/>
    </source>
</evidence>
<feature type="modified residue" description="4-aspartylphosphate" evidence="5">
    <location>
        <position position="60"/>
    </location>
</feature>
<protein>
    <submittedName>
        <fullName evidence="8">Response regulator transcription factor</fullName>
    </submittedName>
</protein>
<dbReference type="EMBL" id="VGJX01000417">
    <property type="protein sequence ID" value="MBM3275030.1"/>
    <property type="molecule type" value="Genomic_DNA"/>
</dbReference>
<dbReference type="Proteomes" id="UP000703893">
    <property type="component" value="Unassembled WGS sequence"/>
</dbReference>
<dbReference type="GO" id="GO:0006355">
    <property type="term" value="P:regulation of DNA-templated transcription"/>
    <property type="evidence" value="ECO:0007669"/>
    <property type="project" value="InterPro"/>
</dbReference>
<reference evidence="8 9" key="1">
    <citation type="submission" date="2019-03" db="EMBL/GenBank/DDBJ databases">
        <title>Lake Tanganyika Metagenome-Assembled Genomes (MAGs).</title>
        <authorList>
            <person name="Tran P."/>
        </authorList>
    </citation>
    <scope>NUCLEOTIDE SEQUENCE [LARGE SCALE GENOMIC DNA]</scope>
    <source>
        <strain evidence="8">K_DeepCast_65m_m2_236</strain>
    </source>
</reference>
<dbReference type="Pfam" id="PF00072">
    <property type="entry name" value="Response_reg"/>
    <property type="match status" value="1"/>
</dbReference>
<dbReference type="CDD" id="cd06170">
    <property type="entry name" value="LuxR_C_like"/>
    <property type="match status" value="1"/>
</dbReference>
<dbReference type="SUPFAM" id="SSF46894">
    <property type="entry name" value="C-terminal effector domain of the bipartite response regulators"/>
    <property type="match status" value="1"/>
</dbReference>
<evidence type="ECO:0000313" key="9">
    <source>
        <dbReference type="Proteomes" id="UP000703893"/>
    </source>
</evidence>
<dbReference type="InterPro" id="IPR039420">
    <property type="entry name" value="WalR-like"/>
</dbReference>
<dbReference type="SMART" id="SM00421">
    <property type="entry name" value="HTH_LUXR"/>
    <property type="match status" value="1"/>
</dbReference>
<feature type="domain" description="Response regulatory" evidence="7">
    <location>
        <begin position="11"/>
        <end position="125"/>
    </location>
</feature>
<evidence type="ECO:0000259" key="6">
    <source>
        <dbReference type="PROSITE" id="PS50043"/>
    </source>
</evidence>
<dbReference type="SUPFAM" id="SSF52172">
    <property type="entry name" value="CheY-like"/>
    <property type="match status" value="1"/>
</dbReference>
<evidence type="ECO:0000256" key="1">
    <source>
        <dbReference type="ARBA" id="ARBA00022553"/>
    </source>
</evidence>
<evidence type="ECO:0000256" key="3">
    <source>
        <dbReference type="ARBA" id="ARBA00023125"/>
    </source>
</evidence>
<proteinExistence type="predicted"/>
<sequence length="223" mass="24364">MPETIPTKKPRALLADDHSLMLAGLRKLVEETCEVVGTVGDGRTLVEAAQRLEPDVVILDIVMPLLNGIDAARQIKRLCPDTKLIFLTMQTSPTYATEALDIGASGYLLKHSAPVELPLAIDAALRGQCYLTPSIAKPVVARTVSPECMPTVKDPMTTLTPRQREVLQLIGEGKGTKEMATLLNVSVKTIDFHKTRLMQQLDIHTTAELIRYAITQGLACDRP</sequence>
<evidence type="ECO:0000259" key="7">
    <source>
        <dbReference type="PROSITE" id="PS50110"/>
    </source>
</evidence>
<dbReference type="PRINTS" id="PR00038">
    <property type="entry name" value="HTHLUXR"/>
</dbReference>
<dbReference type="GO" id="GO:0000160">
    <property type="term" value="P:phosphorelay signal transduction system"/>
    <property type="evidence" value="ECO:0007669"/>
    <property type="project" value="InterPro"/>
</dbReference>
<dbReference type="InterPro" id="IPR058245">
    <property type="entry name" value="NreC/VraR/RcsB-like_REC"/>
</dbReference>
<dbReference type="AlphaFoldDB" id="A0A938BNE2"/>
<comment type="caution">
    <text evidence="8">The sequence shown here is derived from an EMBL/GenBank/DDBJ whole genome shotgun (WGS) entry which is preliminary data.</text>
</comment>
<keyword evidence="1 5" id="KW-0597">Phosphoprotein</keyword>
<feature type="domain" description="HTH luxR-type" evidence="6">
    <location>
        <begin position="152"/>
        <end position="217"/>
    </location>
</feature>
<keyword evidence="2" id="KW-0805">Transcription regulation</keyword>
<dbReference type="PANTHER" id="PTHR43214:SF41">
    <property type="entry name" value="NITRATE_NITRITE RESPONSE REGULATOR PROTEIN NARP"/>
    <property type="match status" value="1"/>
</dbReference>
<dbReference type="CDD" id="cd17535">
    <property type="entry name" value="REC_NarL-like"/>
    <property type="match status" value="1"/>
</dbReference>
<dbReference type="InterPro" id="IPR000792">
    <property type="entry name" value="Tscrpt_reg_LuxR_C"/>
</dbReference>
<dbReference type="InterPro" id="IPR011006">
    <property type="entry name" value="CheY-like_superfamily"/>
</dbReference>
<dbReference type="Gene3D" id="3.40.50.2300">
    <property type="match status" value="1"/>
</dbReference>